<dbReference type="GO" id="GO:0075523">
    <property type="term" value="P:viral translational frameshifting"/>
    <property type="evidence" value="ECO:0007669"/>
    <property type="project" value="UniProtKB-KW"/>
</dbReference>
<dbReference type="InterPro" id="IPR038581">
    <property type="entry name" value="ODC_AZ_sf"/>
</dbReference>
<name>A0A0K0F6X4_STRVS</name>
<keyword evidence="4" id="KW-1185">Reference proteome</keyword>
<reference evidence="5" key="2">
    <citation type="submission" date="2015-08" db="UniProtKB">
        <authorList>
            <consortium name="WormBaseParasite"/>
        </authorList>
    </citation>
    <scope>IDENTIFICATION</scope>
</reference>
<evidence type="ECO:0000256" key="3">
    <source>
        <dbReference type="ARBA" id="ARBA00022758"/>
    </source>
</evidence>
<organism evidence="4 5">
    <name type="scientific">Strongyloides venezuelensis</name>
    <name type="common">Threadworm</name>
    <dbReference type="NCBI Taxonomy" id="75913"/>
    <lineage>
        <taxon>Eukaryota</taxon>
        <taxon>Metazoa</taxon>
        <taxon>Ecdysozoa</taxon>
        <taxon>Nematoda</taxon>
        <taxon>Chromadorea</taxon>
        <taxon>Rhabditida</taxon>
        <taxon>Tylenchina</taxon>
        <taxon>Panagrolaimomorpha</taxon>
        <taxon>Strongyloidoidea</taxon>
        <taxon>Strongyloididae</taxon>
        <taxon>Strongyloides</taxon>
    </lineage>
</organism>
<protein>
    <submittedName>
        <fullName evidence="5">Ornithine decarboxylase antizyme</fullName>
    </submittedName>
</protein>
<reference evidence="4" key="1">
    <citation type="submission" date="2014-07" db="EMBL/GenBank/DDBJ databases">
        <authorList>
            <person name="Martin A.A"/>
            <person name="De Silva N."/>
        </authorList>
    </citation>
    <scope>NUCLEOTIDE SEQUENCE</scope>
</reference>
<dbReference type="AlphaFoldDB" id="A0A0K0F6X4"/>
<comment type="similarity">
    <text evidence="1">Belongs to the ODC antizyme family.</text>
</comment>
<dbReference type="Pfam" id="PF02100">
    <property type="entry name" value="ODC_AZ"/>
    <property type="match status" value="1"/>
</dbReference>
<sequence length="175" mass="20915">MNYINLSLLYLSFICIQRFHTFLKINKMDNKLIFSENKQEFSNTVSEVNQNFTNLVEDDIHKELVRRAGELVKNVDKDWNGSYLEDENSYAVYMSNHDVLYTVSRTKFIEFFEHCDELLKVRCIYMCFDKQKIFKERFGIPFALRSIGFKMLNPDECPASIDKSSYVVMRYRLYI</sequence>
<dbReference type="Proteomes" id="UP000035680">
    <property type="component" value="Unassembled WGS sequence"/>
</dbReference>
<evidence type="ECO:0000313" key="5">
    <source>
        <dbReference type="WBParaSite" id="SVE_0457000.1"/>
    </source>
</evidence>
<dbReference type="InterPro" id="IPR016181">
    <property type="entry name" value="Acyl_CoA_acyltransferase"/>
</dbReference>
<evidence type="ECO:0000256" key="2">
    <source>
        <dbReference type="ARBA" id="ARBA00011836"/>
    </source>
</evidence>
<accession>A0A0K0F6X4</accession>
<evidence type="ECO:0000313" key="4">
    <source>
        <dbReference type="Proteomes" id="UP000035680"/>
    </source>
</evidence>
<keyword evidence="3" id="KW-0688">Ribosomal frameshifting</keyword>
<dbReference type="STRING" id="75913.A0A0K0F6X4"/>
<dbReference type="Gene3D" id="3.40.630.60">
    <property type="match status" value="1"/>
</dbReference>
<evidence type="ECO:0000256" key="1">
    <source>
        <dbReference type="ARBA" id="ARBA00008796"/>
    </source>
</evidence>
<dbReference type="SUPFAM" id="SSF55729">
    <property type="entry name" value="Acyl-CoA N-acyltransferases (Nat)"/>
    <property type="match status" value="1"/>
</dbReference>
<dbReference type="GO" id="GO:0008073">
    <property type="term" value="F:ornithine decarboxylase inhibitor activity"/>
    <property type="evidence" value="ECO:0007669"/>
    <property type="project" value="InterPro"/>
</dbReference>
<dbReference type="WBParaSite" id="SVE_0457000.1">
    <property type="protein sequence ID" value="SVE_0457000.1"/>
    <property type="gene ID" value="SVE_0457000"/>
</dbReference>
<proteinExistence type="inferred from homology"/>
<dbReference type="InterPro" id="IPR002993">
    <property type="entry name" value="ODC_AZ"/>
</dbReference>
<comment type="subunit">
    <text evidence="2">Interacts with ODC1 and thereby sterically blocks ODC homodimerization.</text>
</comment>